<reference evidence="2 3" key="1">
    <citation type="submission" date="2019-02" db="EMBL/GenBank/DDBJ databases">
        <authorList>
            <person name="Zhang G."/>
        </authorList>
    </citation>
    <scope>NUCLEOTIDE SEQUENCE [LARGE SCALE GENOMIC DNA]</scope>
    <source>
        <strain evidence="2 3">CMB17</strain>
    </source>
</reference>
<keyword evidence="3" id="KW-1185">Reference proteome</keyword>
<evidence type="ECO:0000259" key="1">
    <source>
        <dbReference type="Pfam" id="PF01323"/>
    </source>
</evidence>
<comment type="caution">
    <text evidence="2">The sequence shown here is derived from an EMBL/GenBank/DDBJ whole genome shotgun (WGS) entry which is preliminary data.</text>
</comment>
<sequence length="272" mass="29047">MSSSHLSGIDGNAGEVVMTKGRRNLLIGGAIVGLIYGLRAAPWDLLPGRGPRYVAIEGLSPFRRLEEGGRISTGSAAFVGLDPPDDSESERRGQIELVRSDLCGALFGPDARDGAIPVAYFSEYRCPYCRKLERDLADVVEADPGTLRVIQHEWPIFGASSELFARASVAAARQGLQQPLRKRFMQMPLVADEGSVLRVAADLGLDTDRLASDMASAEVAAELGRTRALASVFGFIGTPGLVIGRTVLNGAISQSLLRQIIADETSLPPIEC</sequence>
<dbReference type="InterPro" id="IPR001853">
    <property type="entry name" value="DSBA-like_thioredoxin_dom"/>
</dbReference>
<gene>
    <name evidence="2" type="ORF">EYF88_15985</name>
</gene>
<dbReference type="Pfam" id="PF01323">
    <property type="entry name" value="DSBA"/>
    <property type="match status" value="1"/>
</dbReference>
<protein>
    <recommendedName>
        <fullName evidence="1">DSBA-like thioredoxin domain-containing protein</fullName>
    </recommendedName>
</protein>
<dbReference type="Gene3D" id="3.40.30.10">
    <property type="entry name" value="Glutaredoxin"/>
    <property type="match status" value="1"/>
</dbReference>
<evidence type="ECO:0000313" key="2">
    <source>
        <dbReference type="EMBL" id="TBN46782.1"/>
    </source>
</evidence>
<organism evidence="2 3">
    <name type="scientific">Paracoccus sediminis</name>
    <dbReference type="NCBI Taxonomy" id="1214787"/>
    <lineage>
        <taxon>Bacteria</taxon>
        <taxon>Pseudomonadati</taxon>
        <taxon>Pseudomonadota</taxon>
        <taxon>Alphaproteobacteria</taxon>
        <taxon>Rhodobacterales</taxon>
        <taxon>Paracoccaceae</taxon>
        <taxon>Paracoccus</taxon>
    </lineage>
</organism>
<dbReference type="InterPro" id="IPR036249">
    <property type="entry name" value="Thioredoxin-like_sf"/>
</dbReference>
<proteinExistence type="predicted"/>
<name>A0ABY1YES1_9RHOB</name>
<dbReference type="EMBL" id="SIRL01000016">
    <property type="protein sequence ID" value="TBN46782.1"/>
    <property type="molecule type" value="Genomic_DNA"/>
</dbReference>
<feature type="domain" description="DSBA-like thioredoxin" evidence="1">
    <location>
        <begin position="118"/>
        <end position="261"/>
    </location>
</feature>
<accession>A0ABY1YES1</accession>
<evidence type="ECO:0000313" key="3">
    <source>
        <dbReference type="Proteomes" id="UP000292859"/>
    </source>
</evidence>
<dbReference type="SUPFAM" id="SSF52833">
    <property type="entry name" value="Thioredoxin-like"/>
    <property type="match status" value="1"/>
</dbReference>
<dbReference type="Proteomes" id="UP000292859">
    <property type="component" value="Unassembled WGS sequence"/>
</dbReference>